<accession>A0A1A9X550</accession>
<name>A0A1A9X550_9MUSC</name>
<sequence length="105" mass="11945">MLLMLLSARLNKRSMSVSMRIIGKDVSTCLRALLYENIQANLMRKTSLSVADFSTYTCPHCDKTMARVSGLHIESSTTSTLSENYIDNNNKNKNNKSYKNEILYE</sequence>
<dbReference type="Proteomes" id="UP000091820">
    <property type="component" value="Unassembled WGS sequence"/>
</dbReference>
<protein>
    <submittedName>
        <fullName evidence="1">Uncharacterized protein</fullName>
    </submittedName>
</protein>
<dbReference type="PROSITE" id="PS00194">
    <property type="entry name" value="THIOREDOXIN_1"/>
    <property type="match status" value="1"/>
</dbReference>
<dbReference type="VEuPathDB" id="VectorBase:GBRI044601"/>
<dbReference type="EnsemblMetazoa" id="GBRI044601-RA">
    <property type="protein sequence ID" value="GBRI044601-PA"/>
    <property type="gene ID" value="GBRI044601"/>
</dbReference>
<organism evidence="1 2">
    <name type="scientific">Glossina brevipalpis</name>
    <dbReference type="NCBI Taxonomy" id="37001"/>
    <lineage>
        <taxon>Eukaryota</taxon>
        <taxon>Metazoa</taxon>
        <taxon>Ecdysozoa</taxon>
        <taxon>Arthropoda</taxon>
        <taxon>Hexapoda</taxon>
        <taxon>Insecta</taxon>
        <taxon>Pterygota</taxon>
        <taxon>Neoptera</taxon>
        <taxon>Endopterygota</taxon>
        <taxon>Diptera</taxon>
        <taxon>Brachycera</taxon>
        <taxon>Muscomorpha</taxon>
        <taxon>Hippoboscoidea</taxon>
        <taxon>Glossinidae</taxon>
        <taxon>Glossina</taxon>
    </lineage>
</organism>
<keyword evidence="2" id="KW-1185">Reference proteome</keyword>
<proteinExistence type="predicted"/>
<reference evidence="2" key="1">
    <citation type="submission" date="2014-03" db="EMBL/GenBank/DDBJ databases">
        <authorList>
            <person name="Aksoy S."/>
            <person name="Warren W."/>
            <person name="Wilson R.K."/>
        </authorList>
    </citation>
    <scope>NUCLEOTIDE SEQUENCE [LARGE SCALE GENOMIC DNA]</scope>
    <source>
        <strain evidence="2">IAEA</strain>
    </source>
</reference>
<evidence type="ECO:0000313" key="1">
    <source>
        <dbReference type="EnsemblMetazoa" id="GBRI044601-PA"/>
    </source>
</evidence>
<dbReference type="AlphaFoldDB" id="A0A1A9X550"/>
<evidence type="ECO:0000313" key="2">
    <source>
        <dbReference type="Proteomes" id="UP000091820"/>
    </source>
</evidence>
<dbReference type="InterPro" id="IPR017937">
    <property type="entry name" value="Thioredoxin_CS"/>
</dbReference>
<reference evidence="1" key="2">
    <citation type="submission" date="2020-05" db="UniProtKB">
        <authorList>
            <consortium name="EnsemblMetazoa"/>
        </authorList>
    </citation>
    <scope>IDENTIFICATION</scope>
    <source>
        <strain evidence="1">IAEA</strain>
    </source>
</reference>